<comment type="similarity">
    <text evidence="1">Belongs to the glycosyl hydrolase 13 family.</text>
</comment>
<dbReference type="CDD" id="cd11332">
    <property type="entry name" value="AmyAc_OligoGlu_TS"/>
    <property type="match status" value="1"/>
</dbReference>
<dbReference type="InterPro" id="IPR045857">
    <property type="entry name" value="O16G_dom_2"/>
</dbReference>
<gene>
    <name evidence="3" type="ORF">BIFBRE_02991</name>
</gene>
<name>D4BLQ4_BIFBR</name>
<dbReference type="HOGENOM" id="CLU_006462_2_3_11"/>
<evidence type="ECO:0000313" key="4">
    <source>
        <dbReference type="Proteomes" id="UP000003191"/>
    </source>
</evidence>
<dbReference type="GO" id="GO:0004556">
    <property type="term" value="F:alpha-amylase activity"/>
    <property type="evidence" value="ECO:0007669"/>
    <property type="project" value="TreeGrafter"/>
</dbReference>
<feature type="domain" description="Glycosyl hydrolase family 13 catalytic" evidence="2">
    <location>
        <begin position="76"/>
        <end position="487"/>
    </location>
</feature>
<evidence type="ECO:0000313" key="3">
    <source>
        <dbReference type="EMBL" id="EFE90242.1"/>
    </source>
</evidence>
<organism evidence="3 4">
    <name type="scientific">Bifidobacterium breve DSM 20213 = JCM 1192</name>
    <dbReference type="NCBI Taxonomy" id="518634"/>
    <lineage>
        <taxon>Bacteria</taxon>
        <taxon>Bacillati</taxon>
        <taxon>Actinomycetota</taxon>
        <taxon>Actinomycetes</taxon>
        <taxon>Bifidobacteriales</taxon>
        <taxon>Bifidobacteriaceae</taxon>
        <taxon>Bifidobacterium</taxon>
    </lineage>
</organism>
<protein>
    <submittedName>
        <fullName evidence="3">Alpha amylase, catalytic domain protein</fullName>
    </submittedName>
</protein>
<dbReference type="EMBL" id="ACCG02000002">
    <property type="protein sequence ID" value="EFE90242.1"/>
    <property type="molecule type" value="Genomic_DNA"/>
</dbReference>
<dbReference type="STRING" id="1685.RY69_1931"/>
<dbReference type="PANTHER" id="PTHR10357:SF179">
    <property type="entry name" value="NEUTRAL AND BASIC AMINO ACID TRANSPORT PROTEIN RBAT"/>
    <property type="match status" value="1"/>
</dbReference>
<dbReference type="Pfam" id="PF00128">
    <property type="entry name" value="Alpha-amylase"/>
    <property type="match status" value="1"/>
</dbReference>
<evidence type="ECO:0000256" key="1">
    <source>
        <dbReference type="ARBA" id="ARBA00008061"/>
    </source>
</evidence>
<evidence type="ECO:0000259" key="2">
    <source>
        <dbReference type="SMART" id="SM00642"/>
    </source>
</evidence>
<dbReference type="GO" id="GO:0009313">
    <property type="term" value="P:oligosaccharide catabolic process"/>
    <property type="evidence" value="ECO:0007669"/>
    <property type="project" value="TreeGrafter"/>
</dbReference>
<comment type="caution">
    <text evidence="3">The sequence shown here is derived from an EMBL/GenBank/DDBJ whole genome shotgun (WGS) entry which is preliminary data.</text>
</comment>
<dbReference type="Gene3D" id="3.90.400.10">
    <property type="entry name" value="Oligo-1,6-glucosidase, Domain 2"/>
    <property type="match status" value="1"/>
</dbReference>
<dbReference type="PANTHER" id="PTHR10357">
    <property type="entry name" value="ALPHA-AMYLASE FAMILY MEMBER"/>
    <property type="match status" value="1"/>
</dbReference>
<sequence>MYFHINHLHDTVVINVISKHGFTVAVRVLLNPITTNPQQSGATHHVSHTITHAQKGIGMTANNLNDDWWKQAVVYQIYPRSFKDVNGDGIGDIAGVTEKMDYLKNLGVDAIWLSPFYPSDLADGGYDVIDYRNVDPRLGTMDDFDAMAKAAHEAGIKVIVDIVPNHTADKHVFFKEALAAEPGSPARDRYIFRDGRGEHGELPPNDWQSFFGGPAWARVADGQWYLHLFDKAQPDVNWKNPDIHEEFKKTLRFWSDHGTDGFRIDVAHGLAKDLESKPLEELGREYSVVGVLNHDFSHPLFDRREVHDIYREWRKVFNEYDPPRFAVAEAWVVPEHQHLYASMDELGQSFNFDFAQASWYADEFRAAIAAGLKAAAETGGSTTTWVMNNHDVPRSPSRYGLPQVKGAPYHQLPHDWLLRNGTTYPEDRELGTRRARAAALMELGLPGAAYIYQGEELGLFEVADIPWDRLEDPTAFHTAQATMDKGRDGCRVPIPWTAANEPTLADFSRPIPADDGTGENHVPLCAAGQFGTGASFGFSPATRAEGVTPAADPHLPQPLWFKDYAVDVEQADPDSMLALYHAALAIRQESLTATRDTTAEQVDMGPDVVAYTRAAVGGRTFTSITNFGTEPVELPGGSVVLTSGPLTPDGQLPTDTSAWVIK</sequence>
<proteinExistence type="inferred from homology"/>
<dbReference type="PATRIC" id="fig|518634.7.peg.167"/>
<dbReference type="SUPFAM" id="SSF51445">
    <property type="entry name" value="(Trans)glycosidases"/>
    <property type="match status" value="1"/>
</dbReference>
<dbReference type="InterPro" id="IPR006047">
    <property type="entry name" value="GH13_cat_dom"/>
</dbReference>
<keyword evidence="4" id="KW-1185">Reference proteome</keyword>
<dbReference type="AlphaFoldDB" id="D4BLQ4"/>
<reference evidence="3 4" key="1">
    <citation type="submission" date="2010-02" db="EMBL/GenBank/DDBJ databases">
        <authorList>
            <person name="Weinstock G."/>
            <person name="Sodergren E."/>
            <person name="Clifton S."/>
            <person name="Fulton L."/>
            <person name="Fulton B."/>
            <person name="Courtney L."/>
            <person name="Fronick C."/>
            <person name="Harrison M."/>
            <person name="Strong C."/>
            <person name="Farmer C."/>
            <person name="Delahaunty K."/>
            <person name="Markovic C."/>
            <person name="Hall O."/>
            <person name="Minx P."/>
            <person name="Tomlinson C."/>
            <person name="Mitreva M."/>
            <person name="Nelson J."/>
            <person name="Hou S."/>
            <person name="Wollam A."/>
            <person name="Pepin K.H."/>
            <person name="Johnson M."/>
            <person name="Bhonagiri V."/>
            <person name="Zhang X."/>
            <person name="Suruliraj S."/>
            <person name="Warren W."/>
            <person name="Chinwalla A."/>
            <person name="Mardis E.R."/>
            <person name="Wilson R.K."/>
        </authorList>
    </citation>
    <scope>NUCLEOTIDE SEQUENCE [LARGE SCALE GENOMIC DNA]</scope>
    <source>
        <strain evidence="3 4">DSM 20213</strain>
    </source>
</reference>
<dbReference type="Proteomes" id="UP000003191">
    <property type="component" value="Unassembled WGS sequence"/>
</dbReference>
<dbReference type="SMART" id="SM00642">
    <property type="entry name" value="Aamy"/>
    <property type="match status" value="1"/>
</dbReference>
<accession>D4BLQ4</accession>
<dbReference type="Gene3D" id="3.20.20.80">
    <property type="entry name" value="Glycosidases"/>
    <property type="match status" value="1"/>
</dbReference>
<dbReference type="InterPro" id="IPR017853">
    <property type="entry name" value="GH"/>
</dbReference>